<proteinExistence type="predicted"/>
<protein>
    <recommendedName>
        <fullName evidence="5">Transglutaminase-like domain-containing protein</fullName>
    </recommendedName>
</protein>
<sequence>MNSIRKNAAKAALLSILLIACATAAVYAEQLHSPTWGYYIDIPEGFELSAKQGKENYQFVHSLFPATLVIQSWKKGRYANTEEAVKTSLQKLKASGDIEKIHWRSNECALSLFDMQLAGVSYRGWAACTPLEANKGLTLLLCYCPSQNFEALQQLIVSAIDAFSPDAGALHEIGILTSYAYPKQGDMPVTLKIGGKNIQTAIDSSDIEASEFVIEREYAVLKAFASSPLWKKAWQRYYRMVYRDSYKRLEKTAFCVYNALGTASTGNTGASKTGAENIGKTGTGSSSGTGNSGSGSTKAQEDADRALAQTLLSWVQNFPYEREQNSSDFTALPAILTGKASDCDSRALLLAVLMSQMNYKTMMFVSAEYSHALFGIDIPGKGARLEENGIRYLLGETTGKVDIGLVPQDMSDMSKWIAISGLF</sequence>
<feature type="signal peptide" evidence="2">
    <location>
        <begin position="1"/>
        <end position="24"/>
    </location>
</feature>
<evidence type="ECO:0000313" key="4">
    <source>
        <dbReference type="Proteomes" id="UP000016649"/>
    </source>
</evidence>
<evidence type="ECO:0008006" key="5">
    <source>
        <dbReference type="Google" id="ProtNLM"/>
    </source>
</evidence>
<feature type="chain" id="PRO_5045156119" description="Transglutaminase-like domain-containing protein" evidence="2">
    <location>
        <begin position="25"/>
        <end position="423"/>
    </location>
</feature>
<evidence type="ECO:0000256" key="2">
    <source>
        <dbReference type="SAM" id="SignalP"/>
    </source>
</evidence>
<reference evidence="3 4" key="1">
    <citation type="submission" date="2013-08" db="EMBL/GenBank/DDBJ databases">
        <authorList>
            <person name="Weinstock G."/>
            <person name="Sodergren E."/>
            <person name="Wylie T."/>
            <person name="Fulton L."/>
            <person name="Fulton R."/>
            <person name="Fronick C."/>
            <person name="O'Laughlin M."/>
            <person name="Godfrey J."/>
            <person name="Miner T."/>
            <person name="Herter B."/>
            <person name="Appelbaum E."/>
            <person name="Cordes M."/>
            <person name="Lek S."/>
            <person name="Wollam A."/>
            <person name="Pepin K.H."/>
            <person name="Palsikar V.B."/>
            <person name="Mitreva M."/>
            <person name="Wilson R.K."/>
        </authorList>
    </citation>
    <scope>NUCLEOTIDE SEQUENCE [LARGE SCALE GENOMIC DNA]</scope>
    <source>
        <strain evidence="3 4">ATCC 700332</strain>
    </source>
</reference>
<feature type="compositionally biased region" description="Gly residues" evidence="1">
    <location>
        <begin position="281"/>
        <end position="293"/>
    </location>
</feature>
<accession>A0ABN0NXM6</accession>
<dbReference type="Proteomes" id="UP000016649">
    <property type="component" value="Unassembled WGS sequence"/>
</dbReference>
<gene>
    <name evidence="3" type="ORF">HMPREF9193_01453</name>
</gene>
<feature type="region of interest" description="Disordered" evidence="1">
    <location>
        <begin position="268"/>
        <end position="300"/>
    </location>
</feature>
<evidence type="ECO:0000313" key="3">
    <source>
        <dbReference type="EMBL" id="ERJ92295.1"/>
    </source>
</evidence>
<comment type="caution">
    <text evidence="3">The sequence shown here is derived from an EMBL/GenBank/DDBJ whole genome shotgun (WGS) entry which is preliminary data.</text>
</comment>
<organism evidence="3 4">
    <name type="scientific">Treponema lecithinolyticum ATCC 700332</name>
    <dbReference type="NCBI Taxonomy" id="1321815"/>
    <lineage>
        <taxon>Bacteria</taxon>
        <taxon>Pseudomonadati</taxon>
        <taxon>Spirochaetota</taxon>
        <taxon>Spirochaetia</taxon>
        <taxon>Spirochaetales</taxon>
        <taxon>Treponemataceae</taxon>
        <taxon>Treponema</taxon>
    </lineage>
</organism>
<dbReference type="PROSITE" id="PS51257">
    <property type="entry name" value="PROKAR_LIPOPROTEIN"/>
    <property type="match status" value="1"/>
</dbReference>
<evidence type="ECO:0000256" key="1">
    <source>
        <dbReference type="SAM" id="MobiDB-lite"/>
    </source>
</evidence>
<name>A0ABN0NXM6_TRELE</name>
<keyword evidence="4" id="KW-1185">Reference proteome</keyword>
<dbReference type="EMBL" id="AWVH01000037">
    <property type="protein sequence ID" value="ERJ92295.1"/>
    <property type="molecule type" value="Genomic_DNA"/>
</dbReference>
<dbReference type="RefSeq" id="WP_021687658.1">
    <property type="nucleotide sequence ID" value="NZ_KI260569.1"/>
</dbReference>
<keyword evidence="2" id="KW-0732">Signal</keyword>